<evidence type="ECO:0000259" key="2">
    <source>
        <dbReference type="Pfam" id="PF10400"/>
    </source>
</evidence>
<dbReference type="Pfam" id="PF03551">
    <property type="entry name" value="PadR"/>
    <property type="match status" value="1"/>
</dbReference>
<dbReference type="AlphaFoldDB" id="A0A8J3S8P5"/>
<comment type="caution">
    <text evidence="3">The sequence shown here is derived from an EMBL/GenBank/DDBJ whole genome shotgun (WGS) entry which is preliminary data.</text>
</comment>
<gene>
    <name evidence="3" type="ORF">Psi01_06070</name>
</gene>
<dbReference type="Gene3D" id="1.10.10.10">
    <property type="entry name" value="Winged helix-like DNA-binding domain superfamily/Winged helix DNA-binding domain"/>
    <property type="match status" value="1"/>
</dbReference>
<dbReference type="Pfam" id="PF10400">
    <property type="entry name" value="Vir_act_alpha_C"/>
    <property type="match status" value="1"/>
</dbReference>
<evidence type="ECO:0000313" key="4">
    <source>
        <dbReference type="Proteomes" id="UP000619788"/>
    </source>
</evidence>
<evidence type="ECO:0000259" key="1">
    <source>
        <dbReference type="Pfam" id="PF03551"/>
    </source>
</evidence>
<keyword evidence="4" id="KW-1185">Reference proteome</keyword>
<dbReference type="InterPro" id="IPR036390">
    <property type="entry name" value="WH_DNA-bd_sf"/>
</dbReference>
<dbReference type="RefSeq" id="WP_204062368.1">
    <property type="nucleotide sequence ID" value="NZ_BOOJ01000008.1"/>
</dbReference>
<protein>
    <submittedName>
        <fullName evidence="3">PadR family transcriptional regulator</fullName>
    </submittedName>
</protein>
<sequence length="182" mass="20358">MSLRHALLGLLSQGSASGYDLLKVFEISLANVWPATQSQLYGELGRLADAGLIEVVAEGPRGRKAYGLTEAGMAELRRWLVEVPPEQLHRSDMLLRVFFLGVVSTEQARAYLEEQGAVATRTHEHLDTIRPIVAEDDRDLSVYGRIALEWGLRFTRMQQEWAEWAAREIEAHTSRAPSETSA</sequence>
<dbReference type="SUPFAM" id="SSF46785">
    <property type="entry name" value="Winged helix' DNA-binding domain"/>
    <property type="match status" value="1"/>
</dbReference>
<dbReference type="Proteomes" id="UP000619788">
    <property type="component" value="Unassembled WGS sequence"/>
</dbReference>
<dbReference type="PANTHER" id="PTHR43252">
    <property type="entry name" value="TRANSCRIPTIONAL REGULATOR YQJI"/>
    <property type="match status" value="1"/>
</dbReference>
<feature type="domain" description="Transcription regulator PadR C-terminal" evidence="2">
    <location>
        <begin position="90"/>
        <end position="169"/>
    </location>
</feature>
<name>A0A8J3S8P5_9ACTN</name>
<organism evidence="3 4">
    <name type="scientific">Planobispora siamensis</name>
    <dbReference type="NCBI Taxonomy" id="936338"/>
    <lineage>
        <taxon>Bacteria</taxon>
        <taxon>Bacillati</taxon>
        <taxon>Actinomycetota</taxon>
        <taxon>Actinomycetes</taxon>
        <taxon>Streptosporangiales</taxon>
        <taxon>Streptosporangiaceae</taxon>
        <taxon>Planobispora</taxon>
    </lineage>
</organism>
<dbReference type="InterPro" id="IPR005149">
    <property type="entry name" value="Tscrpt_reg_PadR_N"/>
</dbReference>
<dbReference type="InterPro" id="IPR036388">
    <property type="entry name" value="WH-like_DNA-bd_sf"/>
</dbReference>
<dbReference type="InterPro" id="IPR018309">
    <property type="entry name" value="Tscrpt_reg_PadR_C"/>
</dbReference>
<evidence type="ECO:0000313" key="3">
    <source>
        <dbReference type="EMBL" id="GIH89977.1"/>
    </source>
</evidence>
<proteinExistence type="predicted"/>
<dbReference type="EMBL" id="BOOJ01000008">
    <property type="protein sequence ID" value="GIH89977.1"/>
    <property type="molecule type" value="Genomic_DNA"/>
</dbReference>
<dbReference type="Gene3D" id="6.10.140.190">
    <property type="match status" value="1"/>
</dbReference>
<feature type="domain" description="Transcription regulator PadR N-terminal" evidence="1">
    <location>
        <begin position="7"/>
        <end position="77"/>
    </location>
</feature>
<accession>A0A8J3S8P5</accession>
<dbReference type="PANTHER" id="PTHR43252:SF2">
    <property type="entry name" value="TRANSCRIPTION REGULATOR, PADR-LIKE FAMILY"/>
    <property type="match status" value="1"/>
</dbReference>
<reference evidence="3 4" key="1">
    <citation type="submission" date="2021-01" db="EMBL/GenBank/DDBJ databases">
        <title>Whole genome shotgun sequence of Planobispora siamensis NBRC 107568.</title>
        <authorList>
            <person name="Komaki H."/>
            <person name="Tamura T."/>
        </authorList>
    </citation>
    <scope>NUCLEOTIDE SEQUENCE [LARGE SCALE GENOMIC DNA]</scope>
    <source>
        <strain evidence="3 4">NBRC 107568</strain>
    </source>
</reference>